<dbReference type="Pfam" id="PF13439">
    <property type="entry name" value="Glyco_transf_4"/>
    <property type="match status" value="1"/>
</dbReference>
<dbReference type="InterPro" id="IPR001296">
    <property type="entry name" value="Glyco_trans_1"/>
</dbReference>
<dbReference type="AlphaFoldDB" id="A0AA35WL23"/>
<dbReference type="InterPro" id="IPR050194">
    <property type="entry name" value="Glycosyltransferase_grp1"/>
</dbReference>
<evidence type="ECO:0000259" key="2">
    <source>
        <dbReference type="Pfam" id="PF00534"/>
    </source>
</evidence>
<evidence type="ECO:0000313" key="4">
    <source>
        <dbReference type="EMBL" id="CAI8018295.1"/>
    </source>
</evidence>
<evidence type="ECO:0000313" key="5">
    <source>
        <dbReference type="Proteomes" id="UP001174909"/>
    </source>
</evidence>
<dbReference type="PANTHER" id="PTHR45947">
    <property type="entry name" value="SULFOQUINOVOSYL TRANSFERASE SQD2"/>
    <property type="match status" value="1"/>
</dbReference>
<dbReference type="CDD" id="cd03801">
    <property type="entry name" value="GT4_PimA-like"/>
    <property type="match status" value="1"/>
</dbReference>
<dbReference type="EMBL" id="CASHTH010001687">
    <property type="protein sequence ID" value="CAI8018295.1"/>
    <property type="molecule type" value="Genomic_DNA"/>
</dbReference>
<dbReference type="InterPro" id="IPR028098">
    <property type="entry name" value="Glyco_trans_4-like_N"/>
</dbReference>
<protein>
    <submittedName>
        <fullName evidence="4">Phosphatidyl-myo-inositol mannosyltransferase</fullName>
    </submittedName>
</protein>
<dbReference type="PANTHER" id="PTHR45947:SF3">
    <property type="entry name" value="SULFOQUINOVOSYL TRANSFERASE SQD2"/>
    <property type="match status" value="1"/>
</dbReference>
<name>A0AA35WL23_GEOBA</name>
<feature type="domain" description="Glycosyltransferase subfamily 4-like N-terminal" evidence="3">
    <location>
        <begin position="14"/>
        <end position="180"/>
    </location>
</feature>
<feature type="domain" description="Glycosyl transferase family 1" evidence="2">
    <location>
        <begin position="190"/>
        <end position="352"/>
    </location>
</feature>
<sequence>MKVAMVSPYDFAWPGGVNAHVSQLSDELRQRGHAVTVIAPGTPGRGSGESGARDNFIPMGRSVPLSAGGSTARVTLSCWLWPRVRQFMARERFDLVHVHEPMAPLLPLMFLHHSNAVNIGTFHAFSDGQRLYRWSRFALKTWHGRLHGRIAVSEAARSFVAPHFPHRAYRVIPNGIDFQRFADASPLPELRDGRKNVLFVGRKDERKGLRYLLEAFAILLESRRDLRLIIVGPGRPDRVCASWLDTVTSAGNDMVRVAGPVSDSDLPRYYASADVFCSPATGGESFGIVLLEAMAAGVPVVASDIDGYRDVVNHARNGLLAPPREPAAIAGAIASVLDNPDLGHRLSEAGKDVARLHRWQRVASEVEDYYKLCMEEVHHGGYAR</sequence>
<evidence type="ECO:0000256" key="1">
    <source>
        <dbReference type="ARBA" id="ARBA00022676"/>
    </source>
</evidence>
<comment type="caution">
    <text evidence="4">The sequence shown here is derived from an EMBL/GenBank/DDBJ whole genome shotgun (WGS) entry which is preliminary data.</text>
</comment>
<accession>A0AA35WL23</accession>
<dbReference type="GO" id="GO:0016758">
    <property type="term" value="F:hexosyltransferase activity"/>
    <property type="evidence" value="ECO:0007669"/>
    <property type="project" value="TreeGrafter"/>
</dbReference>
<dbReference type="Gene3D" id="3.40.50.2000">
    <property type="entry name" value="Glycogen Phosphorylase B"/>
    <property type="match status" value="2"/>
</dbReference>
<proteinExistence type="predicted"/>
<dbReference type="SUPFAM" id="SSF53756">
    <property type="entry name" value="UDP-Glycosyltransferase/glycogen phosphorylase"/>
    <property type="match status" value="1"/>
</dbReference>
<keyword evidence="1 4" id="KW-0808">Transferase</keyword>
<dbReference type="Proteomes" id="UP001174909">
    <property type="component" value="Unassembled WGS sequence"/>
</dbReference>
<dbReference type="Pfam" id="PF00534">
    <property type="entry name" value="Glycos_transf_1"/>
    <property type="match status" value="1"/>
</dbReference>
<evidence type="ECO:0000259" key="3">
    <source>
        <dbReference type="Pfam" id="PF13439"/>
    </source>
</evidence>
<gene>
    <name evidence="4" type="ORF">GBAR_LOCUS11086</name>
</gene>
<reference evidence="4" key="1">
    <citation type="submission" date="2023-03" db="EMBL/GenBank/DDBJ databases">
        <authorList>
            <person name="Steffen K."/>
            <person name="Cardenas P."/>
        </authorList>
    </citation>
    <scope>NUCLEOTIDE SEQUENCE</scope>
</reference>
<keyword evidence="1 4" id="KW-0328">Glycosyltransferase</keyword>
<keyword evidence="5" id="KW-1185">Reference proteome</keyword>
<organism evidence="4 5">
    <name type="scientific">Geodia barretti</name>
    <name type="common">Barrett's horny sponge</name>
    <dbReference type="NCBI Taxonomy" id="519541"/>
    <lineage>
        <taxon>Eukaryota</taxon>
        <taxon>Metazoa</taxon>
        <taxon>Porifera</taxon>
        <taxon>Demospongiae</taxon>
        <taxon>Heteroscleromorpha</taxon>
        <taxon>Tetractinellida</taxon>
        <taxon>Astrophorina</taxon>
        <taxon>Geodiidae</taxon>
        <taxon>Geodia</taxon>
    </lineage>
</organism>